<keyword evidence="1 4" id="KW-0808">Transferase</keyword>
<keyword evidence="2" id="KW-0012">Acyltransferase</keyword>
<dbReference type="Gene3D" id="3.40.630.30">
    <property type="match status" value="1"/>
</dbReference>
<gene>
    <name evidence="4" type="primary">nat27</name>
</gene>
<dbReference type="PANTHER" id="PTHR43877">
    <property type="entry name" value="AMINOALKYLPHOSPHONATE N-ACETYLTRANSFERASE-RELATED-RELATED"/>
    <property type="match status" value="1"/>
</dbReference>
<organism evidence="4">
    <name type="scientific">uncultured bacterium DCM003Kan07</name>
    <dbReference type="NCBI Taxonomy" id="1471926"/>
    <lineage>
        <taxon>Bacteria</taxon>
        <taxon>environmental samples</taxon>
    </lineage>
</organism>
<dbReference type="CDD" id="cd04301">
    <property type="entry name" value="NAT_SF"/>
    <property type="match status" value="1"/>
</dbReference>
<feature type="domain" description="N-acetyltransferase" evidence="3">
    <location>
        <begin position="5"/>
        <end position="148"/>
    </location>
</feature>
<evidence type="ECO:0000256" key="1">
    <source>
        <dbReference type="ARBA" id="ARBA00022679"/>
    </source>
</evidence>
<name>X2KYN4_9BACT</name>
<dbReference type="PROSITE" id="PS51186">
    <property type="entry name" value="GNAT"/>
    <property type="match status" value="1"/>
</dbReference>
<dbReference type="InterPro" id="IPR050832">
    <property type="entry name" value="Bact_Acetyltransf"/>
</dbReference>
<evidence type="ECO:0000256" key="2">
    <source>
        <dbReference type="ARBA" id="ARBA00023315"/>
    </source>
</evidence>
<protein>
    <submittedName>
        <fullName evidence="4">Type 1 aminoglycoside N(6')-acetyltransferase</fullName>
    </submittedName>
</protein>
<dbReference type="SUPFAM" id="SSF55729">
    <property type="entry name" value="Acyl-CoA N-acyltransferases (Nat)"/>
    <property type="match status" value="1"/>
</dbReference>
<dbReference type="NCBIfam" id="NF043067">
    <property type="entry name" value="AAC_6p_group_E"/>
    <property type="match status" value="1"/>
</dbReference>
<evidence type="ECO:0000313" key="4">
    <source>
        <dbReference type="EMBL" id="AHN92753.1"/>
    </source>
</evidence>
<evidence type="ECO:0000259" key="3">
    <source>
        <dbReference type="PROSITE" id="PS51186"/>
    </source>
</evidence>
<dbReference type="Pfam" id="PF00583">
    <property type="entry name" value="Acetyltransf_1"/>
    <property type="match status" value="1"/>
</dbReference>
<sequence>MENVVFIRRAQRSQAYIAARLANKLWDEDPDREEEMAEIIESADSDVLLAFCGEQAVGFAQVGLRHDYVEGKESDGPVGYLEGVYVEEAFRRGGVARRLVQAAEYWARERKCAQFASDCELHNEDSIRFHLGSGFEEAGRIVCFIKNL</sequence>
<proteinExistence type="predicted"/>
<dbReference type="GO" id="GO:0016747">
    <property type="term" value="F:acyltransferase activity, transferring groups other than amino-acyl groups"/>
    <property type="evidence" value="ECO:0007669"/>
    <property type="project" value="InterPro"/>
</dbReference>
<dbReference type="InterPro" id="IPR016181">
    <property type="entry name" value="Acyl_CoA_acyltransferase"/>
</dbReference>
<accession>X2KYN4</accession>
<dbReference type="InterPro" id="IPR000182">
    <property type="entry name" value="GNAT_dom"/>
</dbReference>
<reference evidence="4" key="1">
    <citation type="journal article" date="2014" name="MBio">
        <title>Diverse Antibiotic Resistance Genes in Dairy Cow Manure.</title>
        <authorList>
            <person name="Wichmann F."/>
            <person name="Udikovic-Kolic N."/>
            <person name="Andrew S."/>
            <person name="Handelsman J."/>
        </authorList>
    </citation>
    <scope>NUCLEOTIDE SEQUENCE</scope>
</reference>
<dbReference type="AlphaFoldDB" id="X2KYN4"/>
<dbReference type="EMBL" id="KJ512959">
    <property type="protein sequence ID" value="AHN92753.1"/>
    <property type="molecule type" value="Genomic_DNA"/>
</dbReference>